<organism evidence="3 4">
    <name type="scientific">Actinopolymorpha singaporensis</name>
    <dbReference type="NCBI Taxonomy" id="117157"/>
    <lineage>
        <taxon>Bacteria</taxon>
        <taxon>Bacillati</taxon>
        <taxon>Actinomycetota</taxon>
        <taxon>Actinomycetes</taxon>
        <taxon>Propionibacteriales</taxon>
        <taxon>Actinopolymorphaceae</taxon>
        <taxon>Actinopolymorpha</taxon>
    </lineage>
</organism>
<feature type="signal peptide" evidence="2">
    <location>
        <begin position="1"/>
        <end position="22"/>
    </location>
</feature>
<keyword evidence="2" id="KW-0732">Signal</keyword>
<proteinExistence type="predicted"/>
<feature type="region of interest" description="Disordered" evidence="1">
    <location>
        <begin position="26"/>
        <end position="58"/>
    </location>
</feature>
<evidence type="ECO:0000313" key="4">
    <source>
        <dbReference type="Proteomes" id="UP000198983"/>
    </source>
</evidence>
<evidence type="ECO:0000256" key="2">
    <source>
        <dbReference type="SAM" id="SignalP"/>
    </source>
</evidence>
<name>A0A1H1PK84_9ACTN</name>
<dbReference type="EMBL" id="LT629732">
    <property type="protein sequence ID" value="SDS11596.1"/>
    <property type="molecule type" value="Genomic_DNA"/>
</dbReference>
<feature type="region of interest" description="Disordered" evidence="1">
    <location>
        <begin position="490"/>
        <end position="509"/>
    </location>
</feature>
<accession>A0A1H1PK84</accession>
<dbReference type="Proteomes" id="UP000198983">
    <property type="component" value="Chromosome I"/>
</dbReference>
<evidence type="ECO:0000313" key="3">
    <source>
        <dbReference type="EMBL" id="SDS11596.1"/>
    </source>
</evidence>
<gene>
    <name evidence="3" type="ORF">SAMN04489717_1672</name>
</gene>
<dbReference type="STRING" id="117157.SAMN04489717_1672"/>
<evidence type="ECO:0000256" key="1">
    <source>
        <dbReference type="SAM" id="MobiDB-lite"/>
    </source>
</evidence>
<sequence>MISRRTVAAAVSAAVMASGVLAACGSASAPHGAAGRPRVTATPVPTPTPSASPSPVPAAHLDCRPTVAPTPAPPANVPRIVAVRDDDCDLTPGGPPARFRVDVTNPTGRAVPDAGLSFTYPWGGKADALRLEYEENGRWRRLAMRWNSPDEPELLFSAPVPVRLRPHETRTYHLRVGVPKTYQAEYGMVTFAGIAGLDLGRKDHRDDSSAPGPVFALNPPVGSPVNMTLPGPATPGGAPVEFTATVDNTTGRAYERVGLDLGIGTAAADRTRLEVRRDDGWLRLQLRRVPNEQTVLASPTADFALPANFHRAYRFRLTLEPGAVRGNPLVSFSLRDRSRAGSATRAAEGADLGTAYRMLHVQLPSIHTRTPRGVTVPGTANLTVGFANDTGVSLPPVHVRLTVTNPPNRDWFAVSFRPAGSGRPWTTLPVRADPEVFHAWTIDLPAPRKDSTPTGLRADYEVRIQVRTWDLEVANLLHVASEVTLADGTPVSASTEGDPAHAYIGVSTR</sequence>
<protein>
    <submittedName>
        <fullName evidence="3">Uncharacterized protein</fullName>
    </submittedName>
</protein>
<dbReference type="AlphaFoldDB" id="A0A1H1PK84"/>
<feature type="compositionally biased region" description="Pro residues" evidence="1">
    <location>
        <begin position="44"/>
        <end position="56"/>
    </location>
</feature>
<reference evidence="3 4" key="1">
    <citation type="submission" date="2016-10" db="EMBL/GenBank/DDBJ databases">
        <authorList>
            <person name="de Groot N.N."/>
        </authorList>
    </citation>
    <scope>NUCLEOTIDE SEQUENCE [LARGE SCALE GENOMIC DNA]</scope>
    <source>
        <strain evidence="3 4">DSM 22024</strain>
    </source>
</reference>
<dbReference type="PROSITE" id="PS51257">
    <property type="entry name" value="PROKAR_LIPOPROTEIN"/>
    <property type="match status" value="1"/>
</dbReference>
<dbReference type="RefSeq" id="WP_157728336.1">
    <property type="nucleotide sequence ID" value="NZ_LT629732.1"/>
</dbReference>
<feature type="chain" id="PRO_5009256636" evidence="2">
    <location>
        <begin position="23"/>
        <end position="509"/>
    </location>
</feature>
<dbReference type="OrthoDB" id="4333181at2"/>
<keyword evidence="4" id="KW-1185">Reference proteome</keyword>